<feature type="domain" description="Prenyltransferase alpha-alpha toroid" evidence="2">
    <location>
        <begin position="4"/>
        <end position="53"/>
    </location>
</feature>
<keyword evidence="4" id="KW-1185">Reference proteome</keyword>
<dbReference type="InterPro" id="IPR008930">
    <property type="entry name" value="Terpenoid_cyclase/PrenylTrfase"/>
</dbReference>
<feature type="non-terminal residue" evidence="3">
    <location>
        <position position="1"/>
    </location>
</feature>
<keyword evidence="1" id="KW-0677">Repeat</keyword>
<evidence type="ECO:0000313" key="4">
    <source>
        <dbReference type="Proteomes" id="UP001476798"/>
    </source>
</evidence>
<evidence type="ECO:0000313" key="3">
    <source>
        <dbReference type="EMBL" id="MEQ2182716.1"/>
    </source>
</evidence>
<dbReference type="InterPro" id="IPR001330">
    <property type="entry name" value="Prenyltrans"/>
</dbReference>
<dbReference type="Gene3D" id="1.50.10.20">
    <property type="match status" value="1"/>
</dbReference>
<dbReference type="EMBL" id="JAHRIO010072884">
    <property type="protein sequence ID" value="MEQ2182716.1"/>
    <property type="molecule type" value="Genomic_DNA"/>
</dbReference>
<protein>
    <recommendedName>
        <fullName evidence="2">Prenyltransferase alpha-alpha toroid domain-containing protein</fullName>
    </recommendedName>
</protein>
<dbReference type="Pfam" id="PF00432">
    <property type="entry name" value="Prenyltrans"/>
    <property type="match status" value="1"/>
</dbReference>
<dbReference type="Proteomes" id="UP001476798">
    <property type="component" value="Unassembled WGS sequence"/>
</dbReference>
<name>A0ABV0PGV2_9TELE</name>
<reference evidence="3 4" key="1">
    <citation type="submission" date="2021-06" db="EMBL/GenBank/DDBJ databases">
        <authorList>
            <person name="Palmer J.M."/>
        </authorList>
    </citation>
    <scope>NUCLEOTIDE SEQUENCE [LARGE SCALE GENOMIC DNA]</scope>
    <source>
        <strain evidence="3 4">GA_2019</strain>
        <tissue evidence="3">Muscle</tissue>
    </source>
</reference>
<gene>
    <name evidence="3" type="ORF">GOODEAATRI_025155</name>
</gene>
<proteinExistence type="predicted"/>
<evidence type="ECO:0000259" key="2">
    <source>
        <dbReference type="Pfam" id="PF00432"/>
    </source>
</evidence>
<dbReference type="SUPFAM" id="SSF48239">
    <property type="entry name" value="Terpenoid cyclases/Protein prenyltransferases"/>
    <property type="match status" value="1"/>
</dbReference>
<accession>A0ABV0PGV2</accession>
<comment type="caution">
    <text evidence="3">The sequence shown here is derived from an EMBL/GenBank/DDBJ whole genome shotgun (WGS) entry which is preliminary data.</text>
</comment>
<organism evidence="3 4">
    <name type="scientific">Goodea atripinnis</name>
    <dbReference type="NCBI Taxonomy" id="208336"/>
    <lineage>
        <taxon>Eukaryota</taxon>
        <taxon>Metazoa</taxon>
        <taxon>Chordata</taxon>
        <taxon>Craniata</taxon>
        <taxon>Vertebrata</taxon>
        <taxon>Euteleostomi</taxon>
        <taxon>Actinopterygii</taxon>
        <taxon>Neopterygii</taxon>
        <taxon>Teleostei</taxon>
        <taxon>Neoteleostei</taxon>
        <taxon>Acanthomorphata</taxon>
        <taxon>Ovalentaria</taxon>
        <taxon>Atherinomorphae</taxon>
        <taxon>Cyprinodontiformes</taxon>
        <taxon>Goodeidae</taxon>
        <taxon>Goodea</taxon>
    </lineage>
</organism>
<sequence>VLHPYDCGHVAMTYTGLCSLLILGDDLSRVNKEAVLAGLKVLQLEDGRSAHMLAHVCSYTLIYAGIFTLTQNHLQPCKHKYNMVLYSSKATKYVNLGQNLLSVNDVFEQLDV</sequence>
<evidence type="ECO:0000256" key="1">
    <source>
        <dbReference type="ARBA" id="ARBA00022737"/>
    </source>
</evidence>